<accession>A0ABN8Y9J6</accession>
<organism evidence="2 3">
    <name type="scientific">Rangifer tarandus platyrhynchus</name>
    <name type="common">Svalbard reindeer</name>
    <dbReference type="NCBI Taxonomy" id="3082113"/>
    <lineage>
        <taxon>Eukaryota</taxon>
        <taxon>Metazoa</taxon>
        <taxon>Chordata</taxon>
        <taxon>Craniata</taxon>
        <taxon>Vertebrata</taxon>
        <taxon>Euteleostomi</taxon>
        <taxon>Mammalia</taxon>
        <taxon>Eutheria</taxon>
        <taxon>Laurasiatheria</taxon>
        <taxon>Artiodactyla</taxon>
        <taxon>Ruminantia</taxon>
        <taxon>Pecora</taxon>
        <taxon>Cervidae</taxon>
        <taxon>Odocoileinae</taxon>
        <taxon>Rangifer</taxon>
    </lineage>
</organism>
<name>A0ABN8Y9J6_RANTA</name>
<gene>
    <name evidence="2" type="ORF">MRATA1EN1_LOCUS7214</name>
</gene>
<sequence length="204" mass="21604">MNLSHDAQAEKARLGSGAPRTLSSGRGAPDPEDPRTGLPKGVGHPGGVPEPRSGLWKSVTQTSWTTRGPPSRAFRVSAKRQPTARQTWLRPPARGQALTTSPAFRSLRHKAGARCSEPAAVQTHCSRPLRRPGADAGTAPPTDVPSCSPPPGLTSVSVSGFPVWGGPSHRSTESSPRRGLRCPRPNAPRCRLRASGRRSRLGLC</sequence>
<dbReference type="Proteomes" id="UP001176941">
    <property type="component" value="Chromosome 16"/>
</dbReference>
<protein>
    <submittedName>
        <fullName evidence="2">Uncharacterized protein</fullName>
    </submittedName>
</protein>
<feature type="compositionally biased region" description="Basic residues" evidence="1">
    <location>
        <begin position="190"/>
        <end position="204"/>
    </location>
</feature>
<feature type="compositionally biased region" description="Polar residues" evidence="1">
    <location>
        <begin position="58"/>
        <end position="68"/>
    </location>
</feature>
<reference evidence="2" key="1">
    <citation type="submission" date="2023-04" db="EMBL/GenBank/DDBJ databases">
        <authorList>
            <consortium name="ELIXIR-Norway"/>
        </authorList>
    </citation>
    <scope>NUCLEOTIDE SEQUENCE [LARGE SCALE GENOMIC DNA]</scope>
</reference>
<keyword evidence="3" id="KW-1185">Reference proteome</keyword>
<evidence type="ECO:0000313" key="3">
    <source>
        <dbReference type="Proteomes" id="UP001176941"/>
    </source>
</evidence>
<feature type="region of interest" description="Disordered" evidence="1">
    <location>
        <begin position="1"/>
        <end position="204"/>
    </location>
</feature>
<evidence type="ECO:0000256" key="1">
    <source>
        <dbReference type="SAM" id="MobiDB-lite"/>
    </source>
</evidence>
<proteinExistence type="predicted"/>
<evidence type="ECO:0000313" key="2">
    <source>
        <dbReference type="EMBL" id="CAI9158252.1"/>
    </source>
</evidence>
<dbReference type="EMBL" id="OX459952">
    <property type="protein sequence ID" value="CAI9158252.1"/>
    <property type="molecule type" value="Genomic_DNA"/>
</dbReference>